<dbReference type="Pfam" id="PF01464">
    <property type="entry name" value="SLT"/>
    <property type="match status" value="1"/>
</dbReference>
<keyword evidence="2" id="KW-0732">Signal</keyword>
<dbReference type="PROSITE" id="PS51782">
    <property type="entry name" value="LYSM"/>
    <property type="match status" value="3"/>
</dbReference>
<dbReference type="GO" id="GO:0016020">
    <property type="term" value="C:membrane"/>
    <property type="evidence" value="ECO:0007669"/>
    <property type="project" value="InterPro"/>
</dbReference>
<dbReference type="InterPro" id="IPR000189">
    <property type="entry name" value="Transglyc_AS"/>
</dbReference>
<dbReference type="Gene3D" id="3.10.350.10">
    <property type="entry name" value="LysM domain"/>
    <property type="match status" value="3"/>
</dbReference>
<name>A0A545TE01_9GAMM</name>
<dbReference type="PROSITE" id="PS51257">
    <property type="entry name" value="PROKAR_LIPOPROTEIN"/>
    <property type="match status" value="1"/>
</dbReference>
<feature type="domain" description="LysM" evidence="3">
    <location>
        <begin position="344"/>
        <end position="387"/>
    </location>
</feature>
<feature type="signal peptide" evidence="2">
    <location>
        <begin position="1"/>
        <end position="20"/>
    </location>
</feature>
<dbReference type="SMART" id="SM00257">
    <property type="entry name" value="LysM"/>
    <property type="match status" value="3"/>
</dbReference>
<evidence type="ECO:0000256" key="1">
    <source>
        <dbReference type="ARBA" id="ARBA00007734"/>
    </source>
</evidence>
<gene>
    <name evidence="4" type="ORF">FLL45_11065</name>
</gene>
<dbReference type="InterPro" id="IPR018392">
    <property type="entry name" value="LysM"/>
</dbReference>
<dbReference type="PANTHER" id="PTHR33734">
    <property type="entry name" value="LYSM DOMAIN-CONTAINING GPI-ANCHORED PROTEIN 2"/>
    <property type="match status" value="1"/>
</dbReference>
<dbReference type="OrthoDB" id="9815002at2"/>
<dbReference type="CDD" id="cd16894">
    <property type="entry name" value="MltD-like"/>
    <property type="match status" value="1"/>
</dbReference>
<dbReference type="PROSITE" id="PS00922">
    <property type="entry name" value="TRANSGLYCOSYLASE"/>
    <property type="match status" value="1"/>
</dbReference>
<dbReference type="SUPFAM" id="SSF53955">
    <property type="entry name" value="Lysozyme-like"/>
    <property type="match status" value="1"/>
</dbReference>
<reference evidence="4 5" key="1">
    <citation type="submission" date="2019-06" db="EMBL/GenBank/DDBJ databases">
        <title>Draft genome of Aliikangiella marina GYP-15.</title>
        <authorList>
            <person name="Wang G."/>
        </authorList>
    </citation>
    <scope>NUCLEOTIDE SEQUENCE [LARGE SCALE GENOMIC DNA]</scope>
    <source>
        <strain evidence="4 5">GYP-15</strain>
    </source>
</reference>
<dbReference type="InterPro" id="IPR023346">
    <property type="entry name" value="Lysozyme-like_dom_sf"/>
</dbReference>
<keyword evidence="5" id="KW-1185">Reference proteome</keyword>
<dbReference type="Gene3D" id="1.10.530.10">
    <property type="match status" value="1"/>
</dbReference>
<dbReference type="Proteomes" id="UP000317839">
    <property type="component" value="Unassembled WGS sequence"/>
</dbReference>
<accession>A0A545TE01</accession>
<dbReference type="GO" id="GO:0000270">
    <property type="term" value="P:peptidoglycan metabolic process"/>
    <property type="evidence" value="ECO:0007669"/>
    <property type="project" value="InterPro"/>
</dbReference>
<proteinExistence type="inferred from homology"/>
<dbReference type="InterPro" id="IPR036779">
    <property type="entry name" value="LysM_dom_sf"/>
</dbReference>
<dbReference type="CDD" id="cd00118">
    <property type="entry name" value="LysM"/>
    <property type="match status" value="3"/>
</dbReference>
<dbReference type="GO" id="GO:0008932">
    <property type="term" value="F:lytic endotransglycosylase activity"/>
    <property type="evidence" value="ECO:0007669"/>
    <property type="project" value="TreeGrafter"/>
</dbReference>
<dbReference type="PANTHER" id="PTHR33734:SF22">
    <property type="entry name" value="MEMBRANE-BOUND LYTIC MUREIN TRANSGLYCOSYLASE D"/>
    <property type="match status" value="1"/>
</dbReference>
<comment type="similarity">
    <text evidence="1">Belongs to the transglycosylase Slt family.</text>
</comment>
<dbReference type="EMBL" id="VIKR01000002">
    <property type="protein sequence ID" value="TQV75453.1"/>
    <property type="molecule type" value="Genomic_DNA"/>
</dbReference>
<dbReference type="RefSeq" id="WP_142942067.1">
    <property type="nucleotide sequence ID" value="NZ_VIKR01000002.1"/>
</dbReference>
<dbReference type="FunFam" id="1.10.530.10:FF:000004">
    <property type="entry name" value="Membrane-bound lytic murein transglycosylase D"/>
    <property type="match status" value="1"/>
</dbReference>
<organism evidence="4 5">
    <name type="scientific">Aliikangiella marina</name>
    <dbReference type="NCBI Taxonomy" id="1712262"/>
    <lineage>
        <taxon>Bacteria</taxon>
        <taxon>Pseudomonadati</taxon>
        <taxon>Pseudomonadota</taxon>
        <taxon>Gammaproteobacteria</taxon>
        <taxon>Oceanospirillales</taxon>
        <taxon>Pleioneaceae</taxon>
        <taxon>Aliikangiella</taxon>
    </lineage>
</organism>
<feature type="domain" description="LysM" evidence="3">
    <location>
        <begin position="483"/>
        <end position="528"/>
    </location>
</feature>
<evidence type="ECO:0000256" key="2">
    <source>
        <dbReference type="SAM" id="SignalP"/>
    </source>
</evidence>
<comment type="caution">
    <text evidence="4">The sequence shown here is derived from an EMBL/GenBank/DDBJ whole genome shotgun (WGS) entry which is preliminary data.</text>
</comment>
<dbReference type="SUPFAM" id="SSF54106">
    <property type="entry name" value="LysM domain"/>
    <property type="match status" value="3"/>
</dbReference>
<feature type="domain" description="LysM" evidence="3">
    <location>
        <begin position="418"/>
        <end position="462"/>
    </location>
</feature>
<evidence type="ECO:0000313" key="4">
    <source>
        <dbReference type="EMBL" id="TQV75453.1"/>
    </source>
</evidence>
<evidence type="ECO:0000313" key="5">
    <source>
        <dbReference type="Proteomes" id="UP000317839"/>
    </source>
</evidence>
<sequence length="536" mass="60708">MNFKLYGFAFALALTGCKTALINTSSSDSNSATASEPALSLDSLPQLAELPYTLTPCEAEIKDNETLAYSDVWLRVKSQLNFEIPDNRRVRAQKNWYSKHPEYMKRVTARAAPYLFDIVEELEKNNMPLELALLPIVESAFDPFAYSHGRASGMWQFIPGTGKNFGLEQNWWYDGRRDVYLSTRAAIRYLKSLHKRFDGDWLHALAAYNSGQGNVSKAIKRNKRRGKPTDFWSLKLPRETKAYVPKLLALSEMLAEAKAEEGLWTPVDNLPYFGRVATESQIDLSLAAALADISMNDFYQLNPGFNQWATAPKGPHYILLPVDKIDQFTENLAKIPANQRISFKKYTIKSGDSLIKIAKKFGTTVQLLKDNNQIRNNSIRAGKSLLIPVASKARDQYHKSAQQRLVARQNTKRSGRKITYYVKAGDSIWDISRKFKVNMRALAKWNNMAPTDPIKVGQKLVVWSKQPEQFASLSTANKKTKKIYYKVRSGDSLARIADKFKVSLASVKKWNKSAGAKKYLQPGDSLTLYVDITRQF</sequence>
<dbReference type="InterPro" id="IPR008258">
    <property type="entry name" value="Transglycosylase_SLT_dom_1"/>
</dbReference>
<protein>
    <submittedName>
        <fullName evidence="4">LysM peptidoglycan-binding domain-containing protein</fullName>
    </submittedName>
</protein>
<feature type="chain" id="PRO_5022218894" evidence="2">
    <location>
        <begin position="21"/>
        <end position="536"/>
    </location>
</feature>
<dbReference type="AlphaFoldDB" id="A0A545TE01"/>
<dbReference type="Pfam" id="PF01476">
    <property type="entry name" value="LysM"/>
    <property type="match status" value="3"/>
</dbReference>
<evidence type="ECO:0000259" key="3">
    <source>
        <dbReference type="PROSITE" id="PS51782"/>
    </source>
</evidence>